<reference evidence="3" key="1">
    <citation type="submission" date="2024-03" db="EMBL/GenBank/DDBJ databases">
        <title>WGS assembly of Saponaria officinalis var. Norfolk2.</title>
        <authorList>
            <person name="Jenkins J."/>
            <person name="Shu S."/>
            <person name="Grimwood J."/>
            <person name="Barry K."/>
            <person name="Goodstein D."/>
            <person name="Schmutz J."/>
            <person name="Leebens-Mack J."/>
            <person name="Osbourn A."/>
        </authorList>
    </citation>
    <scope>NUCLEOTIDE SEQUENCE [LARGE SCALE GENOMIC DNA]</scope>
    <source>
        <strain evidence="3">JIC</strain>
    </source>
</reference>
<dbReference type="AlphaFoldDB" id="A0AAW1NAX0"/>
<dbReference type="SUPFAM" id="SSF56219">
    <property type="entry name" value="DNase I-like"/>
    <property type="match status" value="1"/>
</dbReference>
<sequence>MARGRGRPPKGRPPGGSLSAGDSFDTIFRANSHSGDKTHSSIVRSSPVLNAQIDEEFPPLIPDFPVPVLPSSVPVISSVPVPSTPVISPSIPVVHSVPVSSVSVISPSVQIVSSVPVISSVPIDSGEGGIPKTSSTTNSSNSASPTKPSWVEVATCMDQQGMCVYYSGESSNSEEVDIVIDDIKDELKLWEFILMGNILGAKPTLKQMTDFVANNWGHIASPIVQYYRRGWFSFKFSSLNAMNSVLKEGPWRLGSNSIILKQWSYTFSFEMDKVSVVPIWILFTGLDPYLWSDVVLSKMASKVGKPLFADKTTASKSRLSFARIMVEVDVAAPLPEYVWINTPFSGSYAQQIEYEWVPYYCKECGKLGHLVDTCKVRKKKLKEADQVVKPSSKPVVESHTEAKEGSGCQMSGGTSDSDLNVSDHLEPEGDSGCSTLGLSSSPLIVESSSQKAVTHSGSSELGHFSPFRVDSSCLVVGSVTRSQVGQVVVANSFGVLSSDEGANDIDVFGILETRTKANKASRIFKSVFSSYHVLTNYEFHSNGRIWVLWNPTTVSVSAVVSHAQVIHFQLCHHGSGVTFQVSIVYACNDAKLREELWSSLSLVQPGLNWIVMGDFNVVRDIQERANNTLPILFDILSFNQCILNCGLDDLQSTGCEFTWTNKQDGVARVWSKLDRVMVNCSWLQTFPSTTVHFLPSCISDHSPTLGRLGNIKTSLDCCQLFLQTAPSDVAAIQQEKVLLQEYIKFKKVEISILYQRANLKNVLLNDSNTKFFHAKISKRRHSQIIGSIEDHNGVLKTGNSAVVEGFTEYYRSLLGTSTHVADIDPIVVSQGACVDESDWPSLFQPVLDSEIYKAFASIDPNSSPGLDGFSSAFFISSWNIIKDDLYSCVREFFLTSHMAKQANTTLITLISKKKTVQTVMAYFVLFSDLQGHQQNPGPSSAVCYFFFNWRGASCFHQGS</sequence>
<feature type="compositionally biased region" description="Polar residues" evidence="1">
    <location>
        <begin position="408"/>
        <end position="420"/>
    </location>
</feature>
<name>A0AAW1NAX0_SAPOF</name>
<evidence type="ECO:0000313" key="4">
    <source>
        <dbReference type="Proteomes" id="UP001443914"/>
    </source>
</evidence>
<proteinExistence type="predicted"/>
<dbReference type="InterPro" id="IPR036691">
    <property type="entry name" value="Endo/exonu/phosph_ase_sf"/>
</dbReference>
<accession>A0AAW1NAX0</accession>
<evidence type="ECO:0000313" key="3">
    <source>
        <dbReference type="EMBL" id="KAK9757812.1"/>
    </source>
</evidence>
<dbReference type="Pfam" id="PF14111">
    <property type="entry name" value="DUF4283"/>
    <property type="match status" value="1"/>
</dbReference>
<dbReference type="Gene3D" id="3.60.10.10">
    <property type="entry name" value="Endonuclease/exonuclease/phosphatase"/>
    <property type="match status" value="1"/>
</dbReference>
<feature type="region of interest" description="Disordered" evidence="1">
    <location>
        <begin position="1"/>
        <end position="41"/>
    </location>
</feature>
<feature type="region of interest" description="Disordered" evidence="1">
    <location>
        <begin position="126"/>
        <end position="147"/>
    </location>
</feature>
<feature type="compositionally biased region" description="Basic residues" evidence="1">
    <location>
        <begin position="1"/>
        <end position="10"/>
    </location>
</feature>
<dbReference type="Proteomes" id="UP001443914">
    <property type="component" value="Unassembled WGS sequence"/>
</dbReference>
<gene>
    <name evidence="3" type="ORF">RND81_01G187800</name>
</gene>
<evidence type="ECO:0000256" key="1">
    <source>
        <dbReference type="SAM" id="MobiDB-lite"/>
    </source>
</evidence>
<dbReference type="InterPro" id="IPR040256">
    <property type="entry name" value="At4g02000-like"/>
</dbReference>
<feature type="region of interest" description="Disordered" evidence="1">
    <location>
        <begin position="388"/>
        <end position="431"/>
    </location>
</feature>
<dbReference type="PANTHER" id="PTHR31286:SF180">
    <property type="entry name" value="OS10G0362600 PROTEIN"/>
    <property type="match status" value="1"/>
</dbReference>
<comment type="caution">
    <text evidence="3">The sequence shown here is derived from an EMBL/GenBank/DDBJ whole genome shotgun (WGS) entry which is preliminary data.</text>
</comment>
<protein>
    <recommendedName>
        <fullName evidence="2">DUF4283 domain-containing protein</fullName>
    </recommendedName>
</protein>
<organism evidence="3 4">
    <name type="scientific">Saponaria officinalis</name>
    <name type="common">Common soapwort</name>
    <name type="synonym">Lychnis saponaria</name>
    <dbReference type="NCBI Taxonomy" id="3572"/>
    <lineage>
        <taxon>Eukaryota</taxon>
        <taxon>Viridiplantae</taxon>
        <taxon>Streptophyta</taxon>
        <taxon>Embryophyta</taxon>
        <taxon>Tracheophyta</taxon>
        <taxon>Spermatophyta</taxon>
        <taxon>Magnoliopsida</taxon>
        <taxon>eudicotyledons</taxon>
        <taxon>Gunneridae</taxon>
        <taxon>Pentapetalae</taxon>
        <taxon>Caryophyllales</taxon>
        <taxon>Caryophyllaceae</taxon>
        <taxon>Caryophylleae</taxon>
        <taxon>Saponaria</taxon>
    </lineage>
</organism>
<feature type="domain" description="DUF4283" evidence="2">
    <location>
        <begin position="188"/>
        <end position="270"/>
    </location>
</feature>
<dbReference type="EMBL" id="JBDFQZ010000001">
    <property type="protein sequence ID" value="KAK9757812.1"/>
    <property type="molecule type" value="Genomic_DNA"/>
</dbReference>
<evidence type="ECO:0000259" key="2">
    <source>
        <dbReference type="Pfam" id="PF14111"/>
    </source>
</evidence>
<keyword evidence="4" id="KW-1185">Reference proteome</keyword>
<dbReference type="PANTHER" id="PTHR31286">
    <property type="entry name" value="GLYCINE-RICH CELL WALL STRUCTURAL PROTEIN 1.8-LIKE"/>
    <property type="match status" value="1"/>
</dbReference>
<dbReference type="InterPro" id="IPR025558">
    <property type="entry name" value="DUF4283"/>
</dbReference>